<accession>A0A6S9RFF9</accession>
<organism evidence="4">
    <name type="scientific">Chrysotila carterae</name>
    <name type="common">Marine alga</name>
    <name type="synonym">Syracosphaera carterae</name>
    <dbReference type="NCBI Taxonomy" id="13221"/>
    <lineage>
        <taxon>Eukaryota</taxon>
        <taxon>Haptista</taxon>
        <taxon>Haptophyta</taxon>
        <taxon>Prymnesiophyceae</taxon>
        <taxon>Isochrysidales</taxon>
        <taxon>Isochrysidaceae</taxon>
        <taxon>Chrysotila</taxon>
    </lineage>
</organism>
<keyword evidence="2" id="KW-0472">Membrane</keyword>
<evidence type="ECO:0000313" key="4">
    <source>
        <dbReference type="EMBL" id="CAE0753572.1"/>
    </source>
</evidence>
<dbReference type="AlphaFoldDB" id="A0A6S9RFF9"/>
<dbReference type="EMBL" id="HBIZ01010436">
    <property type="protein sequence ID" value="CAE0753569.1"/>
    <property type="molecule type" value="Transcribed_RNA"/>
</dbReference>
<reference evidence="4" key="1">
    <citation type="submission" date="2021-01" db="EMBL/GenBank/DDBJ databases">
        <authorList>
            <person name="Corre E."/>
            <person name="Pelletier E."/>
            <person name="Niang G."/>
            <person name="Scheremetjew M."/>
            <person name="Finn R."/>
            <person name="Kale V."/>
            <person name="Holt S."/>
            <person name="Cochrane G."/>
            <person name="Meng A."/>
            <person name="Brown T."/>
            <person name="Cohen L."/>
        </authorList>
    </citation>
    <scope>NUCLEOTIDE SEQUENCE</scope>
    <source>
        <strain evidence="4">CCMP645</strain>
    </source>
</reference>
<proteinExistence type="predicted"/>
<evidence type="ECO:0000313" key="3">
    <source>
        <dbReference type="EMBL" id="CAE0753569.1"/>
    </source>
</evidence>
<name>A0A6S9RFF9_CHRCT</name>
<dbReference type="EMBL" id="HBIZ01010439">
    <property type="protein sequence ID" value="CAE0753572.1"/>
    <property type="molecule type" value="Transcribed_RNA"/>
</dbReference>
<gene>
    <name evidence="3" type="ORF">PCAR00345_LOCUS6156</name>
    <name evidence="4" type="ORF">PCAR00345_LOCUS6159</name>
</gene>
<feature type="transmembrane region" description="Helical" evidence="2">
    <location>
        <begin position="46"/>
        <end position="69"/>
    </location>
</feature>
<keyword evidence="2" id="KW-1133">Transmembrane helix</keyword>
<evidence type="ECO:0000256" key="2">
    <source>
        <dbReference type="SAM" id="Phobius"/>
    </source>
</evidence>
<protein>
    <submittedName>
        <fullName evidence="4">Uncharacterized protein</fullName>
    </submittedName>
</protein>
<feature type="region of interest" description="Disordered" evidence="1">
    <location>
        <begin position="1"/>
        <end position="23"/>
    </location>
</feature>
<evidence type="ECO:0000256" key="1">
    <source>
        <dbReference type="SAM" id="MobiDB-lite"/>
    </source>
</evidence>
<keyword evidence="2" id="KW-0812">Transmembrane</keyword>
<sequence length="144" mass="15753">MKPSTRSSVAVPPAAKTPLNKPPGSGNEVGFDAFCRRWIGLKARSALFLVTGSICLGAWMELFMIKVWIKDTNCAWGRFDELSADICKLAESDFFLFPSLRSFLPPFLSLSSLLLSLSCLPSTLFSPLSALFLSTLPLSILPFC</sequence>
<feature type="transmembrane region" description="Helical" evidence="2">
    <location>
        <begin position="107"/>
        <end position="133"/>
    </location>
</feature>